<dbReference type="InterPro" id="IPR036890">
    <property type="entry name" value="HATPase_C_sf"/>
</dbReference>
<dbReference type="Proteomes" id="UP000221961">
    <property type="component" value="Chromosome"/>
</dbReference>
<dbReference type="KEGG" id="ntp:CRH09_33230"/>
<evidence type="ECO:0000256" key="5">
    <source>
        <dbReference type="ARBA" id="ARBA00022741"/>
    </source>
</evidence>
<dbReference type="SUPFAM" id="SSF55874">
    <property type="entry name" value="ATPase domain of HSP90 chaperone/DNA topoisomerase II/histidine kinase"/>
    <property type="match status" value="1"/>
</dbReference>
<dbReference type="AlphaFoldDB" id="A0A291RSW4"/>
<evidence type="ECO:0000256" key="8">
    <source>
        <dbReference type="ARBA" id="ARBA00023012"/>
    </source>
</evidence>
<feature type="transmembrane region" description="Helical" evidence="10">
    <location>
        <begin position="80"/>
        <end position="99"/>
    </location>
</feature>
<dbReference type="InterPro" id="IPR011712">
    <property type="entry name" value="Sig_transdc_His_kin_sub3_dim/P"/>
</dbReference>
<sequence length="445" mass="46536">MGRVAAVAGAARGAHRGGCVGAFGGGDHRHRGRRHPAHAGAQPGGPQRGAAPPFRTVPAGCGTLNRMAVTITPPTRLSRLLRLVGLVSVVSAVISTGLPGQRWELALIAVSWVGWALFIVAPVRPRWPIRVSLSLMAICGGLTVAYSASSAITALATVFVAISLADDSPVVGLAIAAAALLSSCASLTVAQERPRMLLNLLVGTAVIGLMGWSRRQARISAEQNRLLLQQNRVIRAERDRAAALAERGRIARDIHDVLAHTLGGLVMQLDAADALLEAGEVDRAADRVRASHRLAISGLEDARRVVGALRSEGIDLAAELLRLADEHRGAGGQVEVRTDTELRGIDAQAAVAITRAVQESLTNARKHAPGQPVSLSLRDEGDRLAVDITNPLAAQRGSLTGSGSGAGLLGMGERLAASGGTVEARKEDGRWTVRIRVPRFRAATP</sequence>
<evidence type="ECO:0000256" key="10">
    <source>
        <dbReference type="SAM" id="Phobius"/>
    </source>
</evidence>
<name>A0A291RSW4_9NOCA</name>
<feature type="transmembrane region" description="Helical" evidence="10">
    <location>
        <begin position="170"/>
        <end position="189"/>
    </location>
</feature>
<evidence type="ECO:0000256" key="3">
    <source>
        <dbReference type="ARBA" id="ARBA00022553"/>
    </source>
</evidence>
<feature type="region of interest" description="Disordered" evidence="9">
    <location>
        <begin position="19"/>
        <end position="52"/>
    </location>
</feature>
<evidence type="ECO:0000256" key="7">
    <source>
        <dbReference type="ARBA" id="ARBA00022840"/>
    </source>
</evidence>
<dbReference type="GO" id="GO:0046983">
    <property type="term" value="F:protein dimerization activity"/>
    <property type="evidence" value="ECO:0007669"/>
    <property type="project" value="InterPro"/>
</dbReference>
<evidence type="ECO:0000256" key="2">
    <source>
        <dbReference type="ARBA" id="ARBA00012438"/>
    </source>
</evidence>
<dbReference type="Gene3D" id="1.20.5.1930">
    <property type="match status" value="1"/>
</dbReference>
<evidence type="ECO:0000259" key="11">
    <source>
        <dbReference type="Pfam" id="PF07730"/>
    </source>
</evidence>
<comment type="catalytic activity">
    <reaction evidence="1">
        <text>ATP + protein L-histidine = ADP + protein N-phospho-L-histidine.</text>
        <dbReference type="EC" id="2.7.13.3"/>
    </reaction>
</comment>
<gene>
    <name evidence="12" type="ORF">CRH09_33230</name>
</gene>
<dbReference type="EC" id="2.7.13.3" evidence="2"/>
<dbReference type="GO" id="GO:0005524">
    <property type="term" value="F:ATP binding"/>
    <property type="evidence" value="ECO:0007669"/>
    <property type="project" value="UniProtKB-KW"/>
</dbReference>
<feature type="transmembrane region" description="Helical" evidence="10">
    <location>
        <begin position="135"/>
        <end position="164"/>
    </location>
</feature>
<feature type="transmembrane region" description="Helical" evidence="10">
    <location>
        <begin position="105"/>
        <end position="123"/>
    </location>
</feature>
<evidence type="ECO:0000256" key="9">
    <source>
        <dbReference type="SAM" id="MobiDB-lite"/>
    </source>
</evidence>
<evidence type="ECO:0000256" key="6">
    <source>
        <dbReference type="ARBA" id="ARBA00022777"/>
    </source>
</evidence>
<keyword evidence="5" id="KW-0547">Nucleotide-binding</keyword>
<evidence type="ECO:0000313" key="13">
    <source>
        <dbReference type="Proteomes" id="UP000221961"/>
    </source>
</evidence>
<dbReference type="PANTHER" id="PTHR24421:SF10">
    <property type="entry name" value="NITRATE_NITRITE SENSOR PROTEIN NARQ"/>
    <property type="match status" value="1"/>
</dbReference>
<dbReference type="Pfam" id="PF07730">
    <property type="entry name" value="HisKA_3"/>
    <property type="match status" value="1"/>
</dbReference>
<reference evidence="12 13" key="1">
    <citation type="submission" date="2017-10" db="EMBL/GenBank/DDBJ databases">
        <title>Comparative genomics between pathogenic Norcardia.</title>
        <authorList>
            <person name="Zeng L."/>
        </authorList>
    </citation>
    <scope>NUCLEOTIDE SEQUENCE [LARGE SCALE GENOMIC DNA]</scope>
    <source>
        <strain evidence="12 13">NC_YFY_NT001</strain>
    </source>
</reference>
<feature type="compositionally biased region" description="Basic residues" evidence="9">
    <location>
        <begin position="28"/>
        <end position="37"/>
    </location>
</feature>
<dbReference type="GO" id="GO:0000155">
    <property type="term" value="F:phosphorelay sensor kinase activity"/>
    <property type="evidence" value="ECO:0007669"/>
    <property type="project" value="InterPro"/>
</dbReference>
<evidence type="ECO:0000256" key="1">
    <source>
        <dbReference type="ARBA" id="ARBA00000085"/>
    </source>
</evidence>
<dbReference type="Gene3D" id="3.30.565.10">
    <property type="entry name" value="Histidine kinase-like ATPase, C-terminal domain"/>
    <property type="match status" value="1"/>
</dbReference>
<evidence type="ECO:0000256" key="4">
    <source>
        <dbReference type="ARBA" id="ARBA00022679"/>
    </source>
</evidence>
<dbReference type="PANTHER" id="PTHR24421">
    <property type="entry name" value="NITRATE/NITRITE SENSOR PROTEIN NARX-RELATED"/>
    <property type="match status" value="1"/>
</dbReference>
<keyword evidence="7" id="KW-0067">ATP-binding</keyword>
<protein>
    <recommendedName>
        <fullName evidence="2">histidine kinase</fullName>
        <ecNumber evidence="2">2.7.13.3</ecNumber>
    </recommendedName>
</protein>
<keyword evidence="6 12" id="KW-0418">Kinase</keyword>
<keyword evidence="10" id="KW-0472">Membrane</keyword>
<organism evidence="12 13">
    <name type="scientific">Nocardia terpenica</name>
    <dbReference type="NCBI Taxonomy" id="455432"/>
    <lineage>
        <taxon>Bacteria</taxon>
        <taxon>Bacillati</taxon>
        <taxon>Actinomycetota</taxon>
        <taxon>Actinomycetes</taxon>
        <taxon>Mycobacteriales</taxon>
        <taxon>Nocardiaceae</taxon>
        <taxon>Nocardia</taxon>
    </lineage>
</organism>
<dbReference type="InterPro" id="IPR050482">
    <property type="entry name" value="Sensor_HK_TwoCompSys"/>
</dbReference>
<keyword evidence="10" id="KW-0812">Transmembrane</keyword>
<feature type="domain" description="Signal transduction histidine kinase subgroup 3 dimerisation and phosphoacceptor" evidence="11">
    <location>
        <begin position="246"/>
        <end position="312"/>
    </location>
</feature>
<proteinExistence type="predicted"/>
<feature type="transmembrane region" description="Helical" evidence="10">
    <location>
        <begin position="196"/>
        <end position="213"/>
    </location>
</feature>
<accession>A0A291RSW4</accession>
<dbReference type="EMBL" id="CP023778">
    <property type="protein sequence ID" value="ATL70324.1"/>
    <property type="molecule type" value="Genomic_DNA"/>
</dbReference>
<evidence type="ECO:0000313" key="12">
    <source>
        <dbReference type="EMBL" id="ATL70324.1"/>
    </source>
</evidence>
<keyword evidence="4" id="KW-0808">Transferase</keyword>
<dbReference type="GO" id="GO:0016020">
    <property type="term" value="C:membrane"/>
    <property type="evidence" value="ECO:0007669"/>
    <property type="project" value="InterPro"/>
</dbReference>
<keyword evidence="3" id="KW-0597">Phosphoprotein</keyword>
<keyword evidence="10" id="KW-1133">Transmembrane helix</keyword>
<keyword evidence="8" id="KW-0902">Two-component regulatory system</keyword>